<proteinExistence type="inferred from homology"/>
<evidence type="ECO:0000313" key="9">
    <source>
        <dbReference type="Proteomes" id="UP001447188"/>
    </source>
</evidence>
<gene>
    <name evidence="8" type="primary">RSM27</name>
    <name evidence="8" type="ORF">Q9L58_006643</name>
</gene>
<dbReference type="Pfam" id="PF08293">
    <property type="entry name" value="MRP-S33"/>
    <property type="match status" value="1"/>
</dbReference>
<keyword evidence="5" id="KW-0687">Ribonucleoprotein</keyword>
<protein>
    <recommendedName>
        <fullName evidence="6">Small ribosomal subunit protein mS33</fullName>
    </recommendedName>
</protein>
<dbReference type="Proteomes" id="UP001447188">
    <property type="component" value="Unassembled WGS sequence"/>
</dbReference>
<dbReference type="InterPro" id="IPR013219">
    <property type="entry name" value="Ribosomal_mS33"/>
</dbReference>
<evidence type="ECO:0000313" key="8">
    <source>
        <dbReference type="EMBL" id="KAL0634472.1"/>
    </source>
</evidence>
<reference evidence="8 9" key="1">
    <citation type="submission" date="2024-02" db="EMBL/GenBank/DDBJ databases">
        <title>Discinaceae phylogenomics.</title>
        <authorList>
            <person name="Dirks A.C."/>
            <person name="James T.Y."/>
        </authorList>
    </citation>
    <scope>NUCLEOTIDE SEQUENCE [LARGE SCALE GENOMIC DNA]</scope>
    <source>
        <strain evidence="8 9">ACD0624</strain>
    </source>
</reference>
<dbReference type="EMBL" id="JBBBZM010000094">
    <property type="protein sequence ID" value="KAL0634472.1"/>
    <property type="molecule type" value="Genomic_DNA"/>
</dbReference>
<feature type="region of interest" description="Disordered" evidence="7">
    <location>
        <begin position="82"/>
        <end position="107"/>
    </location>
</feature>
<dbReference type="PANTHER" id="PTHR13362">
    <property type="entry name" value="MITOCHONDRIAL RIBOSOMAL PROTEIN S33"/>
    <property type="match status" value="1"/>
</dbReference>
<comment type="caution">
    <text evidence="8">The sequence shown here is derived from an EMBL/GenBank/DDBJ whole genome shotgun (WGS) entry which is preliminary data.</text>
</comment>
<dbReference type="GO" id="GO:0005840">
    <property type="term" value="C:ribosome"/>
    <property type="evidence" value="ECO:0007669"/>
    <property type="project" value="UniProtKB-KW"/>
</dbReference>
<keyword evidence="9" id="KW-1185">Reference proteome</keyword>
<sequence length="107" mass="12396">MPPARERLLALAKVSCRIFSTTFNPNNIRTGNKILRQRLKGPTFLDYYPKRVATFKDLKRSFPMLQFRDVEEESRVRDVAAKKFRGKGAPKKIRTKEEAGAKKGKKR</sequence>
<keyword evidence="4" id="KW-0496">Mitochondrion</keyword>
<name>A0ABR3GET8_9PEZI</name>
<evidence type="ECO:0000256" key="7">
    <source>
        <dbReference type="SAM" id="MobiDB-lite"/>
    </source>
</evidence>
<evidence type="ECO:0000256" key="1">
    <source>
        <dbReference type="ARBA" id="ARBA00004173"/>
    </source>
</evidence>
<comment type="similarity">
    <text evidence="2">Belongs to the mitochondrion-specific ribosomal protein mS33 family.</text>
</comment>
<evidence type="ECO:0000256" key="5">
    <source>
        <dbReference type="ARBA" id="ARBA00023274"/>
    </source>
</evidence>
<keyword evidence="3 8" id="KW-0689">Ribosomal protein</keyword>
<evidence type="ECO:0000256" key="2">
    <source>
        <dbReference type="ARBA" id="ARBA00008970"/>
    </source>
</evidence>
<evidence type="ECO:0000256" key="6">
    <source>
        <dbReference type="ARBA" id="ARBA00035132"/>
    </source>
</evidence>
<dbReference type="PANTHER" id="PTHR13362:SF2">
    <property type="entry name" value="SMALL RIBOSOMAL SUBUNIT PROTEIN MS33"/>
    <property type="match status" value="1"/>
</dbReference>
<evidence type="ECO:0000256" key="4">
    <source>
        <dbReference type="ARBA" id="ARBA00023128"/>
    </source>
</evidence>
<feature type="compositionally biased region" description="Basic residues" evidence="7">
    <location>
        <begin position="82"/>
        <end position="94"/>
    </location>
</feature>
<accession>A0ABR3GET8</accession>
<organism evidence="8 9">
    <name type="scientific">Discina gigas</name>
    <dbReference type="NCBI Taxonomy" id="1032678"/>
    <lineage>
        <taxon>Eukaryota</taxon>
        <taxon>Fungi</taxon>
        <taxon>Dikarya</taxon>
        <taxon>Ascomycota</taxon>
        <taxon>Pezizomycotina</taxon>
        <taxon>Pezizomycetes</taxon>
        <taxon>Pezizales</taxon>
        <taxon>Discinaceae</taxon>
        <taxon>Discina</taxon>
    </lineage>
</organism>
<evidence type="ECO:0000256" key="3">
    <source>
        <dbReference type="ARBA" id="ARBA00022980"/>
    </source>
</evidence>
<comment type="subcellular location">
    <subcellularLocation>
        <location evidence="1">Mitochondrion</location>
    </subcellularLocation>
</comment>